<protein>
    <submittedName>
        <fullName evidence="2">Uncharacterized protein</fullName>
    </submittedName>
</protein>
<accession>B8HJ31</accession>
<reference evidence="2" key="1">
    <citation type="submission" date="2009-01" db="EMBL/GenBank/DDBJ databases">
        <title>Complete sequence of plasmid1 of Arthrobacter chlorophenolicus A6.</title>
        <authorList>
            <consortium name="US DOE Joint Genome Institute"/>
            <person name="Lucas S."/>
            <person name="Copeland A."/>
            <person name="Lapidus A."/>
            <person name="Glavina del Rio T."/>
            <person name="Tice H."/>
            <person name="Bruce D."/>
            <person name="Goodwin L."/>
            <person name="Pitluck S."/>
            <person name="Goltsman E."/>
            <person name="Clum A."/>
            <person name="Larimer F."/>
            <person name="Land M."/>
            <person name="Hauser L."/>
            <person name="Kyrpides N."/>
            <person name="Mikhailova N."/>
            <person name="Jansson J."/>
            <person name="Richardson P."/>
        </authorList>
    </citation>
    <scope>NUCLEOTIDE SEQUENCE [LARGE SCALE GENOMIC DNA]</scope>
    <source>
        <strain evidence="2">A6</strain>
        <plasmid evidence="2">pACHL01</plasmid>
    </source>
</reference>
<gene>
    <name evidence="2" type="ordered locus">Achl_4477</name>
</gene>
<feature type="transmembrane region" description="Helical" evidence="1">
    <location>
        <begin position="97"/>
        <end position="118"/>
    </location>
</feature>
<geneLocation type="plasmid" evidence="2 3">
    <name>pACHL01</name>
</geneLocation>
<feature type="transmembrane region" description="Helical" evidence="1">
    <location>
        <begin position="124"/>
        <end position="145"/>
    </location>
</feature>
<name>B8HJ31_PSECP</name>
<proteinExistence type="predicted"/>
<keyword evidence="1" id="KW-0812">Transmembrane</keyword>
<dbReference type="KEGG" id="ach:Achl_4477"/>
<evidence type="ECO:0000256" key="1">
    <source>
        <dbReference type="SAM" id="Phobius"/>
    </source>
</evidence>
<dbReference type="AlphaFoldDB" id="B8HJ31"/>
<sequence>MTTFSMTSPADIAAHTSAAVRSLTDEQLTAVMVSARKVRKRRLNLPGRWSKVREASPDLADALDDLHSEQATNDLPRFEALAARSEVQRAREIHGPIGQLTALAVLGASLSGLLTAILGLTQVITLAVIIGGATVTVGLLAAAYVGGLRLAKNSATWMFVDPEAAAAIVWDAGIDAAAAVALQDASGLTTEDLSALRAVWVGAGLDTSGLTSPGVPTPFALPSTTQA</sequence>
<keyword evidence="2" id="KW-0614">Plasmid</keyword>
<dbReference type="RefSeq" id="WP_012623445.1">
    <property type="nucleotide sequence ID" value="NC_011879.1"/>
</dbReference>
<dbReference type="HOGENOM" id="CLU_1217785_0_0_11"/>
<evidence type="ECO:0000313" key="3">
    <source>
        <dbReference type="Proteomes" id="UP000002505"/>
    </source>
</evidence>
<dbReference type="EMBL" id="CP001342">
    <property type="protein sequence ID" value="ACL42428.1"/>
    <property type="molecule type" value="Genomic_DNA"/>
</dbReference>
<evidence type="ECO:0000313" key="2">
    <source>
        <dbReference type="EMBL" id="ACL42428.1"/>
    </source>
</evidence>
<keyword evidence="3" id="KW-1185">Reference proteome</keyword>
<organism evidence="2 3">
    <name type="scientific">Pseudarthrobacter chlorophenolicus (strain ATCC 700700 / DSM 12829 / CIP 107037 / JCM 12360 / KCTC 9906 / NCIMB 13794 / A6)</name>
    <name type="common">Arthrobacter chlorophenolicus</name>
    <dbReference type="NCBI Taxonomy" id="452863"/>
    <lineage>
        <taxon>Bacteria</taxon>
        <taxon>Bacillati</taxon>
        <taxon>Actinomycetota</taxon>
        <taxon>Actinomycetes</taxon>
        <taxon>Micrococcales</taxon>
        <taxon>Micrococcaceae</taxon>
        <taxon>Pseudarthrobacter</taxon>
    </lineage>
</organism>
<dbReference type="Proteomes" id="UP000002505">
    <property type="component" value="Plasmid pACHL01"/>
</dbReference>
<keyword evidence="1" id="KW-0472">Membrane</keyword>
<keyword evidence="1" id="KW-1133">Transmembrane helix</keyword>